<proteinExistence type="predicted"/>
<sequence length="576" mass="65747">MTISPQATGSRCSQFSAQPGSTSKRWNRDELRRCGAIGTTKSRNLNLRGDFHPVFTNWVDIDPELAREMEQPLLLASRLLEDAGLPWVSDFLAHDIFTENYPGRNPSSRCSFRPTFSGNGGEVVPQTIVRHHPASWATPEHTDEWLQITKRQLEGQMANALTWQLDEDIYREKGWVGYTCRHPRCELPLDELDRYENIEWWDRGCEDDRWRNLTVLLTTEFPARMAELRRQGKEHSDEYLLTAFMTTMTLLHELGHAVYWKDCRALTRDLREPYYGADLEMELGDSFVASIFGGWVPVPIKDLARLREGLDFSGGIAWRQSLSWDFHRLRPKYRAHYSIPVDYVASLFSEESWREAHSVLLQDLIQPKALEPCIGGIGIYPQASTGNQHATAAIADFHCNGQGWMWNRLPGAPFRIPQYDGYLCPDLDLPVATDDVIEEPRPRPPLQPAATLIPSTPNNWDDGNDDGSFISSPFSPFSPSVVREVSLEMFPQPPRGRNITTTKTVADKQHDEPDEKKMMTQAPQTPRIVRLAKEEPHIPSPDRSEISVDELRNRLSQLLGVSFDELEKFFEASRCA</sequence>
<name>A0ACB9ZEP0_9PEZI</name>
<evidence type="ECO:0000313" key="1">
    <source>
        <dbReference type="EMBL" id="KAI4870046.1"/>
    </source>
</evidence>
<evidence type="ECO:0000313" key="2">
    <source>
        <dbReference type="Proteomes" id="UP001497700"/>
    </source>
</evidence>
<gene>
    <name evidence="1" type="ORF">F4820DRAFT_318818</name>
</gene>
<dbReference type="EMBL" id="MU393426">
    <property type="protein sequence ID" value="KAI4870046.1"/>
    <property type="molecule type" value="Genomic_DNA"/>
</dbReference>
<comment type="caution">
    <text evidence="1">The sequence shown here is derived from an EMBL/GenBank/DDBJ whole genome shotgun (WGS) entry which is preliminary data.</text>
</comment>
<keyword evidence="2" id="KW-1185">Reference proteome</keyword>
<dbReference type="Proteomes" id="UP001497700">
    <property type="component" value="Unassembled WGS sequence"/>
</dbReference>
<organism evidence="1 2">
    <name type="scientific">Hypoxylon rubiginosum</name>
    <dbReference type="NCBI Taxonomy" id="110542"/>
    <lineage>
        <taxon>Eukaryota</taxon>
        <taxon>Fungi</taxon>
        <taxon>Dikarya</taxon>
        <taxon>Ascomycota</taxon>
        <taxon>Pezizomycotina</taxon>
        <taxon>Sordariomycetes</taxon>
        <taxon>Xylariomycetidae</taxon>
        <taxon>Xylariales</taxon>
        <taxon>Hypoxylaceae</taxon>
        <taxon>Hypoxylon</taxon>
    </lineage>
</organism>
<protein>
    <submittedName>
        <fullName evidence="1">Uncharacterized protein</fullName>
    </submittedName>
</protein>
<reference evidence="1 2" key="1">
    <citation type="journal article" date="2022" name="New Phytol.">
        <title>Ecological generalism drives hyperdiversity of secondary metabolite gene clusters in xylarialean endophytes.</title>
        <authorList>
            <person name="Franco M.E.E."/>
            <person name="Wisecaver J.H."/>
            <person name="Arnold A.E."/>
            <person name="Ju Y.M."/>
            <person name="Slot J.C."/>
            <person name="Ahrendt S."/>
            <person name="Moore L.P."/>
            <person name="Eastman K.E."/>
            <person name="Scott K."/>
            <person name="Konkel Z."/>
            <person name="Mondo S.J."/>
            <person name="Kuo A."/>
            <person name="Hayes R.D."/>
            <person name="Haridas S."/>
            <person name="Andreopoulos B."/>
            <person name="Riley R."/>
            <person name="LaButti K."/>
            <person name="Pangilinan J."/>
            <person name="Lipzen A."/>
            <person name="Amirebrahimi M."/>
            <person name="Yan J."/>
            <person name="Adam C."/>
            <person name="Keymanesh K."/>
            <person name="Ng V."/>
            <person name="Louie K."/>
            <person name="Northen T."/>
            <person name="Drula E."/>
            <person name="Henrissat B."/>
            <person name="Hsieh H.M."/>
            <person name="Youens-Clark K."/>
            <person name="Lutzoni F."/>
            <person name="Miadlikowska J."/>
            <person name="Eastwood D.C."/>
            <person name="Hamelin R.C."/>
            <person name="Grigoriev I.V."/>
            <person name="U'Ren J.M."/>
        </authorList>
    </citation>
    <scope>NUCLEOTIDE SEQUENCE [LARGE SCALE GENOMIC DNA]</scope>
    <source>
        <strain evidence="1 2">CBS 119005</strain>
    </source>
</reference>
<accession>A0ACB9ZEP0</accession>